<feature type="transmembrane region" description="Helical" evidence="19">
    <location>
        <begin position="179"/>
        <end position="201"/>
    </location>
</feature>
<evidence type="ECO:0000256" key="3">
    <source>
        <dbReference type="ARBA" id="ARBA00011649"/>
    </source>
</evidence>
<evidence type="ECO:0000256" key="4">
    <source>
        <dbReference type="ARBA" id="ARBA00013531"/>
    </source>
</evidence>
<feature type="transmembrane region" description="Helical" evidence="19">
    <location>
        <begin position="230"/>
        <end position="251"/>
    </location>
</feature>
<dbReference type="CDD" id="cd00290">
    <property type="entry name" value="cytochrome_b_C"/>
    <property type="match status" value="1"/>
</dbReference>
<reference evidence="22" key="1">
    <citation type="journal article" date="2004" name="Proc. R. Soc. B">
        <title>Phylogenetic position of the Pentastomida and [pan]crustacean relationships.</title>
        <authorList>
            <person name="Lavrov D.V."/>
            <person name="Brown W.M."/>
            <person name="Boore J.L."/>
        </authorList>
    </citation>
    <scope>NUCLEOTIDE SEQUENCE</scope>
</reference>
<comment type="similarity">
    <text evidence="19">Belongs to the cytochrome b family.</text>
</comment>
<keyword evidence="6 18" id="KW-0349">Heme</keyword>
<dbReference type="GO" id="GO:0006122">
    <property type="term" value="P:mitochondrial electron transport, ubiquinol to cytochrome c"/>
    <property type="evidence" value="ECO:0007669"/>
    <property type="project" value="TreeGrafter"/>
</dbReference>
<dbReference type="PANTHER" id="PTHR19271:SF16">
    <property type="entry name" value="CYTOCHROME B"/>
    <property type="match status" value="1"/>
</dbReference>
<feature type="binding site" description="axial binding residue" evidence="18">
    <location>
        <position position="197"/>
    </location>
    <ligand>
        <name>heme b</name>
        <dbReference type="ChEBI" id="CHEBI:60344"/>
        <label>b566</label>
    </ligand>
    <ligandPart>
        <name>Fe</name>
        <dbReference type="ChEBI" id="CHEBI:18248"/>
    </ligandPart>
</feature>
<keyword evidence="12 19" id="KW-1133">Transmembrane helix</keyword>
<feature type="domain" description="Cytochrome b/b6 N-terminal region profile" evidence="20">
    <location>
        <begin position="1"/>
        <end position="210"/>
    </location>
</feature>
<evidence type="ECO:0000256" key="1">
    <source>
        <dbReference type="ARBA" id="ARBA00002566"/>
    </source>
</evidence>
<dbReference type="AlphaFoldDB" id="Q6SKZ4"/>
<evidence type="ECO:0000256" key="11">
    <source>
        <dbReference type="ARBA" id="ARBA00022982"/>
    </source>
</evidence>
<dbReference type="InterPro" id="IPR036150">
    <property type="entry name" value="Cyt_b/b6_C_sf"/>
</dbReference>
<feature type="transmembrane region" description="Helical" evidence="19">
    <location>
        <begin position="348"/>
        <end position="369"/>
    </location>
</feature>
<dbReference type="Pfam" id="PF00033">
    <property type="entry name" value="Cytochrome_B"/>
    <property type="match status" value="1"/>
</dbReference>
<keyword evidence="7 19" id="KW-0679">Respiratory chain</keyword>
<dbReference type="PROSITE" id="PS51003">
    <property type="entry name" value="CYTB_CTER"/>
    <property type="match status" value="1"/>
</dbReference>
<comment type="function">
    <text evidence="1 19">Component of the ubiquinol-cytochrome c reductase complex (complex III or cytochrome b-c1 complex) that is part of the mitochondrial respiratory chain. The b-c1 complex mediates electron transfer from ubiquinol to cytochrome c. Contributes to the generation of a proton gradient across the mitochondrial membrane that is then used for ATP synthesis.</text>
</comment>
<dbReference type="EMBL" id="AY456189">
    <property type="protein sequence ID" value="AAS00879.1"/>
    <property type="molecule type" value="Genomic_DNA"/>
</dbReference>
<dbReference type="InterPro" id="IPR027387">
    <property type="entry name" value="Cytb/b6-like_sf"/>
</dbReference>
<dbReference type="InterPro" id="IPR005798">
    <property type="entry name" value="Cyt_b/b6_C"/>
</dbReference>
<keyword evidence="13 18" id="KW-0408">Iron</keyword>
<protein>
    <recommendedName>
        <fullName evidence="4 19">Cytochrome b</fullName>
    </recommendedName>
</protein>
<comment type="cofactor">
    <cofactor evidence="19">
        <name>heme b</name>
        <dbReference type="ChEBI" id="CHEBI:60344"/>
    </cofactor>
    <text evidence="19">Binds 2 heme groups non-covalently.</text>
</comment>
<dbReference type="PROSITE" id="PS51002">
    <property type="entry name" value="CYTB_NTER"/>
    <property type="match status" value="1"/>
</dbReference>
<feature type="transmembrane region" description="Helical" evidence="19">
    <location>
        <begin position="78"/>
        <end position="99"/>
    </location>
</feature>
<dbReference type="GO" id="GO:0016491">
    <property type="term" value="F:oxidoreductase activity"/>
    <property type="evidence" value="ECO:0007669"/>
    <property type="project" value="UniProtKB-UniRule"/>
</dbReference>
<dbReference type="SUPFAM" id="SSF81648">
    <property type="entry name" value="a domain/subunit of cytochrome bc1 complex (Ubiquinol-cytochrome c reductase)"/>
    <property type="match status" value="1"/>
</dbReference>
<evidence type="ECO:0000256" key="7">
    <source>
        <dbReference type="ARBA" id="ARBA00022660"/>
    </source>
</evidence>
<dbReference type="CDD" id="cd00284">
    <property type="entry name" value="Cytochrome_b_N"/>
    <property type="match status" value="1"/>
</dbReference>
<feature type="binding site" description="axial binding residue" evidence="18">
    <location>
        <position position="98"/>
    </location>
    <ligand>
        <name>heme b</name>
        <dbReference type="ChEBI" id="CHEBI:60344"/>
        <label>b566</label>
    </ligand>
    <ligandPart>
        <name>Fe</name>
        <dbReference type="ChEBI" id="CHEBI:18248"/>
    </ligandPart>
</feature>
<evidence type="ECO:0000256" key="13">
    <source>
        <dbReference type="ARBA" id="ARBA00023004"/>
    </source>
</evidence>
<evidence type="ECO:0000259" key="20">
    <source>
        <dbReference type="PROSITE" id="PS51002"/>
    </source>
</evidence>
<keyword evidence="10" id="KW-0999">Mitochondrion inner membrane</keyword>
<evidence type="ECO:0000256" key="5">
    <source>
        <dbReference type="ARBA" id="ARBA00022448"/>
    </source>
</evidence>
<dbReference type="InterPro" id="IPR048259">
    <property type="entry name" value="Cytochrome_b_N_euk/bac"/>
</dbReference>
<feature type="transmembrane region" description="Helical" evidence="19">
    <location>
        <begin position="141"/>
        <end position="159"/>
    </location>
</feature>
<keyword evidence="9 18" id="KW-0479">Metal-binding</keyword>
<feature type="binding site" description="axial binding residue" evidence="18">
    <location>
        <position position="183"/>
    </location>
    <ligand>
        <name>heme b</name>
        <dbReference type="ChEBI" id="CHEBI:60344"/>
        <label>b562</label>
    </ligand>
    <ligandPart>
        <name>Fe</name>
        <dbReference type="ChEBI" id="CHEBI:18248"/>
    </ligandPart>
</feature>
<feature type="domain" description="Cytochrome b/b6 C-terminal region profile" evidence="21">
    <location>
        <begin position="211"/>
        <end position="381"/>
    </location>
</feature>
<dbReference type="GO" id="GO:0045275">
    <property type="term" value="C:respiratory chain complex III"/>
    <property type="evidence" value="ECO:0007669"/>
    <property type="project" value="InterPro"/>
</dbReference>
<dbReference type="SUPFAM" id="SSF81342">
    <property type="entry name" value="Transmembrane di-heme cytochromes"/>
    <property type="match status" value="1"/>
</dbReference>
<evidence type="ECO:0000256" key="2">
    <source>
        <dbReference type="ARBA" id="ARBA00004448"/>
    </source>
</evidence>
<organism evidence="22">
    <name type="scientific">Hutchinsoniella macracantha</name>
    <dbReference type="NCBI Taxonomy" id="84335"/>
    <lineage>
        <taxon>Eukaryota</taxon>
        <taxon>Metazoa</taxon>
        <taxon>Ecdysozoa</taxon>
        <taxon>Arthropoda</taxon>
        <taxon>Crustacea</taxon>
        <taxon>Cephalocarida</taxon>
        <taxon>Brachypoda</taxon>
        <taxon>Hutchinsoniellidae</taxon>
        <taxon>Hutchinsoniella</taxon>
    </lineage>
</organism>
<evidence type="ECO:0000256" key="17">
    <source>
        <dbReference type="PIRSR" id="PIRSR038885-1"/>
    </source>
</evidence>
<dbReference type="Pfam" id="PF00032">
    <property type="entry name" value="Cytochrom_B_C"/>
    <property type="match status" value="1"/>
</dbReference>
<dbReference type="InterPro" id="IPR030689">
    <property type="entry name" value="Cytochrome_b"/>
</dbReference>
<keyword evidence="14" id="KW-0830">Ubiquinone</keyword>
<dbReference type="GO" id="GO:0005743">
    <property type="term" value="C:mitochondrial inner membrane"/>
    <property type="evidence" value="ECO:0007669"/>
    <property type="project" value="UniProtKB-SubCell"/>
</dbReference>
<name>Q6SKZ4_9CRUS</name>
<keyword evidence="16 19" id="KW-0472">Membrane</keyword>
<dbReference type="InterPro" id="IPR016174">
    <property type="entry name" value="Di-haem_cyt_TM"/>
</dbReference>
<accession>Q6SKZ4</accession>
<dbReference type="GO" id="GO:0046872">
    <property type="term" value="F:metal ion binding"/>
    <property type="evidence" value="ECO:0007669"/>
    <property type="project" value="UniProtKB-UniRule"/>
</dbReference>
<evidence type="ECO:0000256" key="19">
    <source>
        <dbReference type="RuleBase" id="RU362117"/>
    </source>
</evidence>
<dbReference type="GO" id="GO:0008121">
    <property type="term" value="F:quinol-cytochrome-c reductase activity"/>
    <property type="evidence" value="ECO:0007669"/>
    <property type="project" value="InterPro"/>
</dbReference>
<geneLocation type="mitochondrion" evidence="22"/>
<evidence type="ECO:0000256" key="10">
    <source>
        <dbReference type="ARBA" id="ARBA00022792"/>
    </source>
</evidence>
<keyword evidence="22" id="KW-0560">Oxidoreductase</keyword>
<dbReference type="PANTHER" id="PTHR19271">
    <property type="entry name" value="CYTOCHROME B"/>
    <property type="match status" value="1"/>
</dbReference>
<keyword evidence="11 19" id="KW-0249">Electron transport</keyword>
<dbReference type="Gene3D" id="1.20.810.10">
    <property type="entry name" value="Cytochrome Bc1 Complex, Chain C"/>
    <property type="match status" value="1"/>
</dbReference>
<gene>
    <name evidence="22" type="primary">cob</name>
</gene>
<feature type="transmembrane region" description="Helical" evidence="19">
    <location>
        <begin position="30"/>
        <end position="57"/>
    </location>
</feature>
<evidence type="ECO:0000259" key="21">
    <source>
        <dbReference type="PROSITE" id="PS51003"/>
    </source>
</evidence>
<sequence>MSIPLRKEHPLLKLANGAVVDLGSPSNISILWNTGSLLGLCLSVQLVTGIFLAMHYVSSVDLAFSSIIHICRDVNYGWVIRVIHANTGSLFFLCMYFHIGRGLYYGSCNYYFVWMIGVLILVVVMITAFVGYVLPWGQMSFWGGTVITNFLSVIPYVGVDLVEWIWGGFAVSAATLTRFFAFHYLLPFLLVGLVLIHLLFLHQTGSNNPLGLSSENDKVFFHPYFSWKDILGFLVVVWLLGYFVIYYPYLLGDCENFITANSVVTPVHIMPEWYFLFAYAILRAIPSKLGGVIALVISVFILFAVPFFYGGSFRGFQFYYLMQFMFWGLVVSFVLLTWLGGMPVEDPYIWLGSLVSVFYFLYFLFQPIFLMSSDALFMNYF</sequence>
<feature type="transmembrane region" description="Helical" evidence="19">
    <location>
        <begin position="111"/>
        <end position="134"/>
    </location>
</feature>
<feature type="binding site" evidence="17">
    <location>
        <position position="202"/>
    </location>
    <ligand>
        <name>a ubiquinone</name>
        <dbReference type="ChEBI" id="CHEBI:16389"/>
    </ligand>
</feature>
<feature type="transmembrane region" description="Helical" evidence="19">
    <location>
        <begin position="289"/>
        <end position="309"/>
    </location>
</feature>
<evidence type="ECO:0000256" key="6">
    <source>
        <dbReference type="ARBA" id="ARBA00022617"/>
    </source>
</evidence>
<comment type="cofactor">
    <cofactor evidence="18">
        <name>heme</name>
        <dbReference type="ChEBI" id="CHEBI:30413"/>
    </cofactor>
    <text evidence="18">Binds 2 heme groups non-covalently.</text>
</comment>
<feature type="binding site" description="axial binding residue" evidence="18">
    <location>
        <position position="84"/>
    </location>
    <ligand>
        <name>heme b</name>
        <dbReference type="ChEBI" id="CHEBI:60344"/>
        <label>b562</label>
    </ligand>
    <ligandPart>
        <name>Fe</name>
        <dbReference type="ChEBI" id="CHEBI:18248"/>
    </ligandPart>
</feature>
<keyword evidence="5 19" id="KW-0813">Transport</keyword>
<dbReference type="PIRSF" id="PIRSF038885">
    <property type="entry name" value="COB"/>
    <property type="match status" value="1"/>
</dbReference>
<keyword evidence="15 19" id="KW-0496">Mitochondrion</keyword>
<dbReference type="InterPro" id="IPR048260">
    <property type="entry name" value="Cytochrome_b_C_euk/bac"/>
</dbReference>
<evidence type="ECO:0000256" key="14">
    <source>
        <dbReference type="ARBA" id="ARBA00023075"/>
    </source>
</evidence>
<dbReference type="InterPro" id="IPR005797">
    <property type="entry name" value="Cyt_b/b6_N"/>
</dbReference>
<evidence type="ECO:0000313" key="22">
    <source>
        <dbReference type="EMBL" id="AAS00879.1"/>
    </source>
</evidence>
<evidence type="ECO:0000256" key="9">
    <source>
        <dbReference type="ARBA" id="ARBA00022723"/>
    </source>
</evidence>
<feature type="transmembrane region" description="Helical" evidence="19">
    <location>
        <begin position="321"/>
        <end position="341"/>
    </location>
</feature>
<evidence type="ECO:0000256" key="18">
    <source>
        <dbReference type="PIRSR" id="PIRSR038885-2"/>
    </source>
</evidence>
<evidence type="ECO:0000256" key="15">
    <source>
        <dbReference type="ARBA" id="ARBA00023128"/>
    </source>
</evidence>
<evidence type="ECO:0000256" key="12">
    <source>
        <dbReference type="ARBA" id="ARBA00022989"/>
    </source>
</evidence>
<comment type="subcellular location">
    <subcellularLocation>
        <location evidence="2">Mitochondrion inner membrane</location>
        <topology evidence="2">Multi-pass membrane protein</topology>
    </subcellularLocation>
</comment>
<evidence type="ECO:0000256" key="8">
    <source>
        <dbReference type="ARBA" id="ARBA00022692"/>
    </source>
</evidence>
<evidence type="ECO:0000256" key="16">
    <source>
        <dbReference type="ARBA" id="ARBA00023136"/>
    </source>
</evidence>
<keyword evidence="8 19" id="KW-0812">Transmembrane</keyword>
<proteinExistence type="inferred from homology"/>
<comment type="subunit">
    <text evidence="3">The main subunits of complex b-c1 are: cytochrome b, cytochrome c1 and the Rieske protein.</text>
</comment>